<dbReference type="EMBL" id="LGUG01000004">
    <property type="protein sequence ID" value="KON95460.1"/>
    <property type="molecule type" value="Genomic_DNA"/>
</dbReference>
<dbReference type="Pfam" id="PF07687">
    <property type="entry name" value="M20_dimer"/>
    <property type="match status" value="1"/>
</dbReference>
<proteinExistence type="predicted"/>
<dbReference type="Proteomes" id="UP000037269">
    <property type="component" value="Unassembled WGS sequence"/>
</dbReference>
<dbReference type="InterPro" id="IPR050072">
    <property type="entry name" value="Peptidase_M20A"/>
</dbReference>
<dbReference type="InterPro" id="IPR002933">
    <property type="entry name" value="Peptidase_M20"/>
</dbReference>
<reference evidence="7 9" key="1">
    <citation type="submission" date="2015-07" db="EMBL/GenBank/DDBJ databases">
        <title>Fjat-14205 dsm 2895.</title>
        <authorList>
            <person name="Liu B."/>
            <person name="Wang J."/>
            <person name="Zhu Y."/>
            <person name="Liu G."/>
            <person name="Chen Q."/>
            <person name="Chen Z."/>
            <person name="Lan J."/>
            <person name="Che J."/>
            <person name="Ge C."/>
            <person name="Shi H."/>
            <person name="Pan Z."/>
            <person name="Liu X."/>
        </authorList>
    </citation>
    <scope>NUCLEOTIDE SEQUENCE [LARGE SCALE GENOMIC DNA]</scope>
    <source>
        <strain evidence="7 9">DSM 2895</strain>
    </source>
</reference>
<feature type="domain" description="Peptidase M20 dimerisation" evidence="6">
    <location>
        <begin position="182"/>
        <end position="273"/>
    </location>
</feature>
<name>A0A0D1XRX1_ANEMI</name>
<keyword evidence="8" id="KW-0121">Carboxypeptidase</keyword>
<evidence type="ECO:0000313" key="8">
    <source>
        <dbReference type="EMBL" id="SDJ04656.1"/>
    </source>
</evidence>
<dbReference type="Pfam" id="PF01546">
    <property type="entry name" value="Peptidase_M20"/>
    <property type="match status" value="1"/>
</dbReference>
<dbReference type="EMBL" id="FNED01000011">
    <property type="protein sequence ID" value="SDJ04656.1"/>
    <property type="molecule type" value="Genomic_DNA"/>
</dbReference>
<keyword evidence="9" id="KW-1185">Reference proteome</keyword>
<accession>A0A0D1XRX1</accession>
<evidence type="ECO:0000256" key="5">
    <source>
        <dbReference type="PIRSR" id="PIRSR037238-1"/>
    </source>
</evidence>
<evidence type="ECO:0000256" key="1">
    <source>
        <dbReference type="ARBA" id="ARBA00001947"/>
    </source>
</evidence>
<protein>
    <submittedName>
        <fullName evidence="8">Glutamate carboxypeptidase</fullName>
    </submittedName>
    <submittedName>
        <fullName evidence="7">Peptidase M20</fullName>
    </submittedName>
</protein>
<feature type="active site" description="Proton acceptor" evidence="5">
    <location>
        <position position="146"/>
    </location>
</feature>
<dbReference type="SUPFAM" id="SSF53187">
    <property type="entry name" value="Zn-dependent exopeptidases"/>
    <property type="match status" value="1"/>
</dbReference>
<feature type="active site" evidence="5">
    <location>
        <position position="88"/>
    </location>
</feature>
<dbReference type="OrthoDB" id="9783294at2"/>
<evidence type="ECO:0000256" key="3">
    <source>
        <dbReference type="ARBA" id="ARBA00022801"/>
    </source>
</evidence>
<sequence length="378" mass="41144">MVDATTKILNYLQDGEQEILQDLKEFVKKESPSRDKALVDECGLYLQELFQKHLGVTPEIFEEKEVGNHLKFTIGDGEKQILIIGHFDTVWEKGRLNYRVEGNKAYGPGILDMKGGIVQAIWAVKAIQELGISMDKKIVFLCNSDEEIGSIHSRKYIEEEARKSEVVLVAEAAVAKTGALKTARKGVGIFKLKVWGRAAHSGNHHSDGISAVEELARQTIVLQELTDYEKGSTVNVGVVKGGTGSNVVPEYAEADIDLRISSLEEADRVSSLILGLKPILEGTTIEVTGEVNRPPMERTEQIGELFHTARSIASELGFELDEAAVGGGSDGNFTAALGIPTLDGLGCEGEGLHAENEHVLIDTLSKRAALFANLLLRI</sequence>
<evidence type="ECO:0000256" key="2">
    <source>
        <dbReference type="ARBA" id="ARBA00022723"/>
    </source>
</evidence>
<dbReference type="Gene3D" id="3.30.70.360">
    <property type="match status" value="1"/>
</dbReference>
<dbReference type="InterPro" id="IPR011650">
    <property type="entry name" value="Peptidase_M20_dimer"/>
</dbReference>
<evidence type="ECO:0000313" key="7">
    <source>
        <dbReference type="EMBL" id="KON95460.1"/>
    </source>
</evidence>
<dbReference type="InterPro" id="IPR017150">
    <property type="entry name" value="Pept_M20_glutamate_carboxypep"/>
</dbReference>
<dbReference type="GeneID" id="42305165"/>
<dbReference type="AlphaFoldDB" id="A0A0D1XRX1"/>
<dbReference type="STRING" id="47500.AF333_08140"/>
<keyword evidence="2" id="KW-0479">Metal-binding</keyword>
<keyword evidence="3" id="KW-0378">Hydrolase</keyword>
<reference evidence="8 10" key="2">
    <citation type="submission" date="2016-10" db="EMBL/GenBank/DDBJ databases">
        <authorList>
            <person name="de Groot N.N."/>
        </authorList>
    </citation>
    <scope>NUCLEOTIDE SEQUENCE [LARGE SCALE GENOMIC DNA]</scope>
    <source>
        <strain evidence="8 10">DSM 2895</strain>
    </source>
</reference>
<dbReference type="PIRSF" id="PIRSF037238">
    <property type="entry name" value="Carboxypeptidase_G2"/>
    <property type="match status" value="1"/>
</dbReference>
<dbReference type="PROSITE" id="PS00758">
    <property type="entry name" value="ARGE_DAPE_CPG2_1"/>
    <property type="match status" value="1"/>
</dbReference>
<evidence type="ECO:0000256" key="4">
    <source>
        <dbReference type="ARBA" id="ARBA00022833"/>
    </source>
</evidence>
<comment type="cofactor">
    <cofactor evidence="1">
        <name>Zn(2+)</name>
        <dbReference type="ChEBI" id="CHEBI:29105"/>
    </cofactor>
</comment>
<keyword evidence="8" id="KW-0645">Protease</keyword>
<evidence type="ECO:0000313" key="9">
    <source>
        <dbReference type="Proteomes" id="UP000037269"/>
    </source>
</evidence>
<dbReference type="SUPFAM" id="SSF55031">
    <property type="entry name" value="Bacterial exopeptidase dimerisation domain"/>
    <property type="match status" value="1"/>
</dbReference>
<dbReference type="Proteomes" id="UP000182836">
    <property type="component" value="Unassembled WGS sequence"/>
</dbReference>
<organism evidence="7 9">
    <name type="scientific">Aneurinibacillus migulanus</name>
    <name type="common">Bacillus migulanus</name>
    <dbReference type="NCBI Taxonomy" id="47500"/>
    <lineage>
        <taxon>Bacteria</taxon>
        <taxon>Bacillati</taxon>
        <taxon>Bacillota</taxon>
        <taxon>Bacilli</taxon>
        <taxon>Bacillales</taxon>
        <taxon>Paenibacillaceae</taxon>
        <taxon>Aneurinibacillus group</taxon>
        <taxon>Aneurinibacillus</taxon>
    </lineage>
</organism>
<dbReference type="PANTHER" id="PTHR43808">
    <property type="entry name" value="ACETYLORNITHINE DEACETYLASE"/>
    <property type="match status" value="1"/>
</dbReference>
<dbReference type="GO" id="GO:0004180">
    <property type="term" value="F:carboxypeptidase activity"/>
    <property type="evidence" value="ECO:0007669"/>
    <property type="project" value="UniProtKB-KW"/>
</dbReference>
<keyword evidence="4" id="KW-0862">Zinc</keyword>
<evidence type="ECO:0000313" key="10">
    <source>
        <dbReference type="Proteomes" id="UP000182836"/>
    </source>
</evidence>
<dbReference type="GO" id="GO:0046872">
    <property type="term" value="F:metal ion binding"/>
    <property type="evidence" value="ECO:0007669"/>
    <property type="project" value="UniProtKB-KW"/>
</dbReference>
<dbReference type="PANTHER" id="PTHR43808:SF9">
    <property type="entry name" value="BLL0789 PROTEIN"/>
    <property type="match status" value="1"/>
</dbReference>
<evidence type="ECO:0000259" key="6">
    <source>
        <dbReference type="Pfam" id="PF07687"/>
    </source>
</evidence>
<dbReference type="InterPro" id="IPR036264">
    <property type="entry name" value="Bact_exopeptidase_dim_dom"/>
</dbReference>
<dbReference type="CDD" id="cd03885">
    <property type="entry name" value="M20_CPDG2"/>
    <property type="match status" value="1"/>
</dbReference>
<dbReference type="Gene3D" id="3.40.630.10">
    <property type="entry name" value="Zn peptidases"/>
    <property type="match status" value="1"/>
</dbReference>
<dbReference type="PATRIC" id="fig|47500.8.peg.875"/>
<gene>
    <name evidence="7" type="ORF">AF333_08140</name>
    <name evidence="8" type="ORF">SAMN04487909_1113</name>
</gene>
<dbReference type="RefSeq" id="WP_043066725.1">
    <property type="nucleotide sequence ID" value="NZ_BJOA01000042.1"/>
</dbReference>
<dbReference type="InterPro" id="IPR001261">
    <property type="entry name" value="ArgE/DapE_CS"/>
</dbReference>